<feature type="domain" description="Glycosyltransferase family 28 N-terminal" evidence="5">
    <location>
        <begin position="105"/>
        <end position="250"/>
    </location>
</feature>
<dbReference type="RefSeq" id="XP_022405963.1">
    <property type="nucleotide sequence ID" value="XM_022548585.1"/>
</dbReference>
<feature type="region of interest" description="Disordered" evidence="4">
    <location>
        <begin position="1"/>
        <end position="27"/>
    </location>
</feature>
<dbReference type="InterPro" id="IPR004276">
    <property type="entry name" value="GlycoTrans_28_N"/>
</dbReference>
<dbReference type="STRING" id="1160497.A0A1L9VZG1"/>
<feature type="region of interest" description="Disordered" evidence="4">
    <location>
        <begin position="613"/>
        <end position="636"/>
    </location>
</feature>
<gene>
    <name evidence="7" type="ORF">ASPGLDRAFT_62839</name>
</gene>
<sequence length="856" mass="93620">MSYKGSTGKHDGIPQQARDGGIDETYSDGTERIQFNEDGLETGVRLLGDGLVDIQVNERQPSIAGLLNYTQQTPFSPDVEQNKSIHDIEVAQERAGQPFPMHLNIVIQVIGSRGDIQPFVALGQELTAHHHRVRIATHPIFRDFVLDAGLEFFSIGGDPEQLMAFMVQNPSLIPAFSTIRSGAIQRRRREMREIIDGCWKSCSESGDGRPFVADAIIANPPSLAHIHCAQRLGIPLHIMFTMPWSPTQSFPHPLSITHPEHCKETTANFISYAIVDMMVWEGLGDIVNKFRRKSLSLDPLDRIMAPSVIHRLRVPCAYLWSPSLLDKPPDWSYNIDVCGFCFLPSKLDYKPPADLEAFLRAGPKPIYIGFGSIVVDNPTKLTSIIFETLFQRVSCIVHHGGAGTTAAGLALGCPTVIVSFFGDQRFWGRVVARSGAGPKSIPYKKLTVENLTEALQFALLSSTKEKAQIVGENIQKESGARDAVRSFHRHLDLESLRCAICPSRPAAWCTKDTKIGLSAFAAAVLVNKGKLKAKAVVLHRSKEYDTYRDPRGPVSAGAQIFFGAIANFITGIASVPTDIVANVISVSHAINHPHVHSNPLSQCGCPGHEALRAEGERAENEEEGPGLPDEGGHIDANIYENGQHARDALPESSNEQDGDTLLQQEQTMSSMNPAIGFQGFMSEAALHGMRGLKRIFNVVIWLPTDLTLSMTKGFHNVPKLYHDVTVQPSPRVTGFRSGLRAARTEFKDGFYHGITGLVTQPSHGFKADGGKGLAKGVGKGIGGAIVKPTAGLWGLAGYPLRGLRRKLLKSLGKDIERHIIQARIAQGHEELQASSAEEKAEVVDKWALIEAELRKT</sequence>
<dbReference type="GO" id="GO:0005975">
    <property type="term" value="P:carbohydrate metabolic process"/>
    <property type="evidence" value="ECO:0007669"/>
    <property type="project" value="InterPro"/>
</dbReference>
<evidence type="ECO:0000313" key="8">
    <source>
        <dbReference type="Proteomes" id="UP000184300"/>
    </source>
</evidence>
<dbReference type="GO" id="GO:0016906">
    <property type="term" value="F:sterol 3-beta-glucosyltransferase activity"/>
    <property type="evidence" value="ECO:0007669"/>
    <property type="project" value="UniProtKB-ARBA"/>
</dbReference>
<evidence type="ECO:0000256" key="3">
    <source>
        <dbReference type="ARBA" id="ARBA00023098"/>
    </source>
</evidence>
<dbReference type="AlphaFoldDB" id="A0A1L9VZG1"/>
<dbReference type="Pfam" id="PF06722">
    <property type="entry name" value="EryCIII-like_C"/>
    <property type="match status" value="1"/>
</dbReference>
<dbReference type="GeneID" id="34464845"/>
<dbReference type="VEuPathDB" id="FungiDB:ASPGLDRAFT_62839"/>
<dbReference type="SUPFAM" id="SSF53756">
    <property type="entry name" value="UDP-Glycosyltransferase/glycogen phosphorylase"/>
    <property type="match status" value="1"/>
</dbReference>
<dbReference type="Gene3D" id="3.40.50.2000">
    <property type="entry name" value="Glycogen Phosphorylase B"/>
    <property type="match status" value="2"/>
</dbReference>
<dbReference type="GO" id="GO:0012505">
    <property type="term" value="C:endomembrane system"/>
    <property type="evidence" value="ECO:0007669"/>
    <property type="project" value="UniProtKB-SubCell"/>
</dbReference>
<dbReference type="OrthoDB" id="5835829at2759"/>
<proteinExistence type="predicted"/>
<keyword evidence="8" id="KW-1185">Reference proteome</keyword>
<dbReference type="PANTHER" id="PTHR48050">
    <property type="entry name" value="STEROL 3-BETA-GLUCOSYLTRANSFERASE"/>
    <property type="match status" value="1"/>
</dbReference>
<accession>A0A1L9VZG1</accession>
<dbReference type="FunFam" id="3.40.50.2000:FF:000100">
    <property type="entry name" value="Glycosyltransferase family 1 protein"/>
    <property type="match status" value="1"/>
</dbReference>
<dbReference type="Pfam" id="PF03033">
    <property type="entry name" value="Glyco_transf_28"/>
    <property type="match status" value="1"/>
</dbReference>
<dbReference type="Proteomes" id="UP000184300">
    <property type="component" value="Unassembled WGS sequence"/>
</dbReference>
<dbReference type="CDD" id="cd03784">
    <property type="entry name" value="GT1_Gtf-like"/>
    <property type="match status" value="1"/>
</dbReference>
<organism evidence="7 8">
    <name type="scientific">Aspergillus glaucus CBS 516.65</name>
    <dbReference type="NCBI Taxonomy" id="1160497"/>
    <lineage>
        <taxon>Eukaryota</taxon>
        <taxon>Fungi</taxon>
        <taxon>Dikarya</taxon>
        <taxon>Ascomycota</taxon>
        <taxon>Pezizomycotina</taxon>
        <taxon>Eurotiomycetes</taxon>
        <taxon>Eurotiomycetidae</taxon>
        <taxon>Eurotiales</taxon>
        <taxon>Aspergillaceae</taxon>
        <taxon>Aspergillus</taxon>
        <taxon>Aspergillus subgen. Aspergillus</taxon>
    </lineage>
</organism>
<reference evidence="8" key="1">
    <citation type="journal article" date="2017" name="Genome Biol.">
        <title>Comparative genomics reveals high biological diversity and specific adaptations in the industrially and medically important fungal genus Aspergillus.</title>
        <authorList>
            <person name="de Vries R.P."/>
            <person name="Riley R."/>
            <person name="Wiebenga A."/>
            <person name="Aguilar-Osorio G."/>
            <person name="Amillis S."/>
            <person name="Uchima C.A."/>
            <person name="Anderluh G."/>
            <person name="Asadollahi M."/>
            <person name="Askin M."/>
            <person name="Barry K."/>
            <person name="Battaglia E."/>
            <person name="Bayram O."/>
            <person name="Benocci T."/>
            <person name="Braus-Stromeyer S.A."/>
            <person name="Caldana C."/>
            <person name="Canovas D."/>
            <person name="Cerqueira G.C."/>
            <person name="Chen F."/>
            <person name="Chen W."/>
            <person name="Choi C."/>
            <person name="Clum A."/>
            <person name="Dos Santos R.A."/>
            <person name="Damasio A.R."/>
            <person name="Diallinas G."/>
            <person name="Emri T."/>
            <person name="Fekete E."/>
            <person name="Flipphi M."/>
            <person name="Freyberg S."/>
            <person name="Gallo A."/>
            <person name="Gournas C."/>
            <person name="Habgood R."/>
            <person name="Hainaut M."/>
            <person name="Harispe M.L."/>
            <person name="Henrissat B."/>
            <person name="Hilden K.S."/>
            <person name="Hope R."/>
            <person name="Hossain A."/>
            <person name="Karabika E."/>
            <person name="Karaffa L."/>
            <person name="Karanyi Z."/>
            <person name="Krasevec N."/>
            <person name="Kuo A."/>
            <person name="Kusch H."/>
            <person name="LaButti K."/>
            <person name="Lagendijk E.L."/>
            <person name="Lapidus A."/>
            <person name="Levasseur A."/>
            <person name="Lindquist E."/>
            <person name="Lipzen A."/>
            <person name="Logrieco A.F."/>
            <person name="MacCabe A."/>
            <person name="Maekelae M.R."/>
            <person name="Malavazi I."/>
            <person name="Melin P."/>
            <person name="Meyer V."/>
            <person name="Mielnichuk N."/>
            <person name="Miskei M."/>
            <person name="Molnar A.P."/>
            <person name="Mule G."/>
            <person name="Ngan C.Y."/>
            <person name="Orejas M."/>
            <person name="Orosz E."/>
            <person name="Ouedraogo J.P."/>
            <person name="Overkamp K.M."/>
            <person name="Park H.-S."/>
            <person name="Perrone G."/>
            <person name="Piumi F."/>
            <person name="Punt P.J."/>
            <person name="Ram A.F."/>
            <person name="Ramon A."/>
            <person name="Rauscher S."/>
            <person name="Record E."/>
            <person name="Riano-Pachon D.M."/>
            <person name="Robert V."/>
            <person name="Roehrig J."/>
            <person name="Ruller R."/>
            <person name="Salamov A."/>
            <person name="Salih N.S."/>
            <person name="Samson R.A."/>
            <person name="Sandor E."/>
            <person name="Sanguinetti M."/>
            <person name="Schuetze T."/>
            <person name="Sepcic K."/>
            <person name="Shelest E."/>
            <person name="Sherlock G."/>
            <person name="Sophianopoulou V."/>
            <person name="Squina F.M."/>
            <person name="Sun H."/>
            <person name="Susca A."/>
            <person name="Todd R.B."/>
            <person name="Tsang A."/>
            <person name="Unkles S.E."/>
            <person name="van de Wiele N."/>
            <person name="van Rossen-Uffink D."/>
            <person name="Oliveira J.V."/>
            <person name="Vesth T.C."/>
            <person name="Visser J."/>
            <person name="Yu J.-H."/>
            <person name="Zhou M."/>
            <person name="Andersen M.R."/>
            <person name="Archer D.B."/>
            <person name="Baker S.E."/>
            <person name="Benoit I."/>
            <person name="Brakhage A.A."/>
            <person name="Braus G.H."/>
            <person name="Fischer R."/>
            <person name="Frisvad J.C."/>
            <person name="Goldman G.H."/>
            <person name="Houbraken J."/>
            <person name="Oakley B."/>
            <person name="Pocsi I."/>
            <person name="Scazzocchio C."/>
            <person name="Seiboth B."/>
            <person name="vanKuyk P.A."/>
            <person name="Wortman J."/>
            <person name="Dyer P.S."/>
            <person name="Grigoriev I.V."/>
        </authorList>
    </citation>
    <scope>NUCLEOTIDE SEQUENCE [LARGE SCALE GENOMIC DNA]</scope>
    <source>
        <strain evidence="8">CBS 516.65</strain>
    </source>
</reference>
<evidence type="ECO:0000256" key="2">
    <source>
        <dbReference type="ARBA" id="ARBA00022679"/>
    </source>
</evidence>
<evidence type="ECO:0000259" key="6">
    <source>
        <dbReference type="Pfam" id="PF06722"/>
    </source>
</evidence>
<protein>
    <submittedName>
        <fullName evidence="7">Uncharacterized protein</fullName>
    </submittedName>
</protein>
<name>A0A1L9VZG1_ASPGL</name>
<dbReference type="GO" id="GO:0006629">
    <property type="term" value="P:lipid metabolic process"/>
    <property type="evidence" value="ECO:0007669"/>
    <property type="project" value="UniProtKB-KW"/>
</dbReference>
<comment type="subcellular location">
    <subcellularLocation>
        <location evidence="1">Endomembrane system</location>
        <topology evidence="1">Peripheral membrane protein</topology>
    </subcellularLocation>
</comment>
<keyword evidence="3" id="KW-0443">Lipid metabolism</keyword>
<dbReference type="EMBL" id="KV878888">
    <property type="protein sequence ID" value="OJJ89301.1"/>
    <property type="molecule type" value="Genomic_DNA"/>
</dbReference>
<dbReference type="InterPro" id="IPR010610">
    <property type="entry name" value="EryCIII-like_C"/>
</dbReference>
<keyword evidence="2" id="KW-0808">Transferase</keyword>
<evidence type="ECO:0000259" key="5">
    <source>
        <dbReference type="Pfam" id="PF03033"/>
    </source>
</evidence>
<dbReference type="InterPro" id="IPR050426">
    <property type="entry name" value="Glycosyltransferase_28"/>
</dbReference>
<evidence type="ECO:0000256" key="4">
    <source>
        <dbReference type="SAM" id="MobiDB-lite"/>
    </source>
</evidence>
<dbReference type="InterPro" id="IPR002213">
    <property type="entry name" value="UDP_glucos_trans"/>
</dbReference>
<evidence type="ECO:0000256" key="1">
    <source>
        <dbReference type="ARBA" id="ARBA00004184"/>
    </source>
</evidence>
<dbReference type="PANTHER" id="PTHR48050:SF13">
    <property type="entry name" value="STEROL 3-BETA-GLUCOSYLTRANSFERASE UGT80A2"/>
    <property type="match status" value="1"/>
</dbReference>
<feature type="domain" description="Erythromycin biosynthesis protein CIII-like C-terminal" evidence="6">
    <location>
        <begin position="386"/>
        <end position="459"/>
    </location>
</feature>
<evidence type="ECO:0000313" key="7">
    <source>
        <dbReference type="EMBL" id="OJJ89301.1"/>
    </source>
</evidence>